<dbReference type="GO" id="GO:0016860">
    <property type="term" value="F:intramolecular oxidoreductase activity"/>
    <property type="evidence" value="ECO:0007669"/>
    <property type="project" value="UniProtKB-ARBA"/>
</dbReference>
<dbReference type="PANTHER" id="PTHR39757">
    <property type="match status" value="1"/>
</dbReference>
<sequence>MRVPTDVLVVGGGPAGLALAAELAGRGLRVRLVAPHPPRPFPPTYGAWLDELPAWTLACLAEVWTDVRVYTGEQPTPLLRPYALLGNARLLGALLARAGEGLTWTVGTVRGAEQVGEGWEVHGTGGETWRAGIVVDAGGHMGSLTRPRHPGGAALQTAFGLVAHFDRPPAPPGGMVWMDYRSPHLSAAEVREAPTFLYAMHLGGSRYLVEETSLIARPGLPRALLERRLRARLAALGTPPREVEAEEWVAFPMNAAAPCPGPLLAFGSAAGLVHPVSGFQVAGALRDAPILAGAVTGALGQGGPAAAARAGWAALWPPERRASREVALLGVEALLGMPGEQLPAFFGAFFRLPAPEWHAFLAHRTDAGTLARTMLRVFAQAPNAVRLPLARAALEHAGPSGRALRAAWDLR</sequence>
<dbReference type="Proteomes" id="UP000236569">
    <property type="component" value="Unassembled WGS sequence"/>
</dbReference>
<evidence type="ECO:0000313" key="4">
    <source>
        <dbReference type="EMBL" id="GBF05303.1"/>
    </source>
</evidence>
<proteinExistence type="inferred from homology"/>
<reference evidence="5" key="1">
    <citation type="submission" date="2018-01" db="EMBL/GenBank/DDBJ databases">
        <title>Draft Genome Sequence of the Radioresistant Bacterium Deinococcus aerius TR0125, Isolated from the Higher Atmosphere above Japan.</title>
        <authorList>
            <person name="Satoh K."/>
            <person name="Arai H."/>
            <person name="Sanzen T."/>
            <person name="Kawaguchi Y."/>
            <person name="Hayashi H."/>
            <person name="Yokobori S."/>
            <person name="Yamagishi A."/>
            <person name="Oono Y."/>
            <person name="Narumi I."/>
        </authorList>
    </citation>
    <scope>NUCLEOTIDE SEQUENCE [LARGE SCALE GENOMIC DNA]</scope>
    <source>
        <strain evidence="5">TR0125</strain>
    </source>
</reference>
<keyword evidence="2" id="KW-0125">Carotenoid biosynthesis</keyword>
<keyword evidence="5" id="KW-1185">Reference proteome</keyword>
<dbReference type="Gene3D" id="3.50.50.60">
    <property type="entry name" value="FAD/NAD(P)-binding domain"/>
    <property type="match status" value="1"/>
</dbReference>
<evidence type="ECO:0000256" key="3">
    <source>
        <dbReference type="ARBA" id="ARBA00023027"/>
    </source>
</evidence>
<gene>
    <name evidence="4" type="ORF">DAERI_040063</name>
</gene>
<dbReference type="SUPFAM" id="SSF51905">
    <property type="entry name" value="FAD/NAD(P)-binding domain"/>
    <property type="match status" value="1"/>
</dbReference>
<keyword evidence="3" id="KW-0520">NAD</keyword>
<evidence type="ECO:0000256" key="1">
    <source>
        <dbReference type="ARBA" id="ARBA00006599"/>
    </source>
</evidence>
<organism evidence="4 5">
    <name type="scientific">Deinococcus aerius</name>
    <dbReference type="NCBI Taxonomy" id="200253"/>
    <lineage>
        <taxon>Bacteria</taxon>
        <taxon>Thermotogati</taxon>
        <taxon>Deinococcota</taxon>
        <taxon>Deinococci</taxon>
        <taxon>Deinococcales</taxon>
        <taxon>Deinococcaceae</taxon>
        <taxon>Deinococcus</taxon>
    </lineage>
</organism>
<name>A0A2I9CU10_9DEIO</name>
<evidence type="ECO:0000313" key="5">
    <source>
        <dbReference type="Proteomes" id="UP000236569"/>
    </source>
</evidence>
<dbReference type="InterPro" id="IPR010108">
    <property type="entry name" value="Lycopene_cyclase_b/e"/>
</dbReference>
<dbReference type="OrthoDB" id="537501at2"/>
<dbReference type="GO" id="GO:0016117">
    <property type="term" value="P:carotenoid biosynthetic process"/>
    <property type="evidence" value="ECO:0007669"/>
    <property type="project" value="UniProtKB-KW"/>
</dbReference>
<dbReference type="PANTHER" id="PTHR39757:SF5">
    <property type="entry name" value="OS02G0190600 PROTEIN"/>
    <property type="match status" value="1"/>
</dbReference>
<comment type="similarity">
    <text evidence="1">Belongs to the lycopene cyclase family.</text>
</comment>
<dbReference type="Pfam" id="PF05834">
    <property type="entry name" value="Lycopene_cycl"/>
    <property type="match status" value="1"/>
</dbReference>
<accession>A0A2I9CU10</accession>
<dbReference type="NCBIfam" id="TIGR01790">
    <property type="entry name" value="carotene-cycl"/>
    <property type="match status" value="1"/>
</dbReference>
<dbReference type="RefSeq" id="WP_103128750.1">
    <property type="nucleotide sequence ID" value="NZ_BFAG01000004.1"/>
</dbReference>
<protein>
    <submittedName>
        <fullName evidence="4">Lycopene cyclase, beta and epsilon</fullName>
    </submittedName>
</protein>
<dbReference type="AlphaFoldDB" id="A0A2I9CU10"/>
<evidence type="ECO:0000256" key="2">
    <source>
        <dbReference type="ARBA" id="ARBA00022746"/>
    </source>
</evidence>
<dbReference type="InterPro" id="IPR036188">
    <property type="entry name" value="FAD/NAD-bd_sf"/>
</dbReference>
<dbReference type="GO" id="GO:0016705">
    <property type="term" value="F:oxidoreductase activity, acting on paired donors, with incorporation or reduction of molecular oxygen"/>
    <property type="evidence" value="ECO:0007669"/>
    <property type="project" value="InterPro"/>
</dbReference>
<dbReference type="EMBL" id="BFAG01000004">
    <property type="protein sequence ID" value="GBF05303.1"/>
    <property type="molecule type" value="Genomic_DNA"/>
</dbReference>
<dbReference type="PRINTS" id="PR00420">
    <property type="entry name" value="RNGMNOXGNASE"/>
</dbReference>
<comment type="caution">
    <text evidence="4">The sequence shown here is derived from an EMBL/GenBank/DDBJ whole genome shotgun (WGS) entry which is preliminary data.</text>
</comment>